<accession>A0ABU0E470</accession>
<gene>
    <name evidence="4" type="ORF">J2S15_002442</name>
</gene>
<dbReference type="Proteomes" id="UP001230220">
    <property type="component" value="Unassembled WGS sequence"/>
</dbReference>
<evidence type="ECO:0000256" key="1">
    <source>
        <dbReference type="ARBA" id="ARBA00023125"/>
    </source>
</evidence>
<dbReference type="PANTHER" id="PTHR46558">
    <property type="entry name" value="TRACRIPTIONAL REGULATORY PROTEIN-RELATED-RELATED"/>
    <property type="match status" value="1"/>
</dbReference>
<keyword evidence="5" id="KW-1185">Reference proteome</keyword>
<feature type="domain" description="HTH cro/C1-type" evidence="3">
    <location>
        <begin position="6"/>
        <end position="60"/>
    </location>
</feature>
<keyword evidence="2" id="KW-0812">Transmembrane</keyword>
<dbReference type="CDD" id="cd00093">
    <property type="entry name" value="HTH_XRE"/>
    <property type="match status" value="1"/>
</dbReference>
<dbReference type="SUPFAM" id="SSF47413">
    <property type="entry name" value="lambda repressor-like DNA-binding domains"/>
    <property type="match status" value="1"/>
</dbReference>
<dbReference type="PANTHER" id="PTHR46558:SF13">
    <property type="entry name" value="HTH-TYPE TRANSCRIPTIONAL REGULATOR IMMR"/>
    <property type="match status" value="1"/>
</dbReference>
<keyword evidence="2" id="KW-1133">Transmembrane helix</keyword>
<feature type="transmembrane region" description="Helical" evidence="2">
    <location>
        <begin position="84"/>
        <end position="107"/>
    </location>
</feature>
<name>A0ABU0E470_9FIRM</name>
<dbReference type="Gene3D" id="1.10.260.40">
    <property type="entry name" value="lambda repressor-like DNA-binding domains"/>
    <property type="match status" value="1"/>
</dbReference>
<protein>
    <submittedName>
        <fullName evidence="4">Transcriptional regulator with XRE-family HTH domain</fullName>
    </submittedName>
</protein>
<dbReference type="SMART" id="SM00530">
    <property type="entry name" value="HTH_XRE"/>
    <property type="match status" value="1"/>
</dbReference>
<dbReference type="PROSITE" id="PS50943">
    <property type="entry name" value="HTH_CROC1"/>
    <property type="match status" value="1"/>
</dbReference>
<evidence type="ECO:0000313" key="5">
    <source>
        <dbReference type="Proteomes" id="UP001230220"/>
    </source>
</evidence>
<evidence type="ECO:0000313" key="4">
    <source>
        <dbReference type="EMBL" id="MDQ0361692.1"/>
    </source>
</evidence>
<proteinExistence type="predicted"/>
<organism evidence="4 5">
    <name type="scientific">Breznakia pachnodae</name>
    <dbReference type="NCBI Taxonomy" id="265178"/>
    <lineage>
        <taxon>Bacteria</taxon>
        <taxon>Bacillati</taxon>
        <taxon>Bacillota</taxon>
        <taxon>Erysipelotrichia</taxon>
        <taxon>Erysipelotrichales</taxon>
        <taxon>Erysipelotrichaceae</taxon>
        <taxon>Breznakia</taxon>
    </lineage>
</organism>
<dbReference type="Pfam" id="PF01381">
    <property type="entry name" value="HTH_3"/>
    <property type="match status" value="1"/>
</dbReference>
<dbReference type="InterPro" id="IPR010982">
    <property type="entry name" value="Lambda_DNA-bd_dom_sf"/>
</dbReference>
<keyword evidence="1" id="KW-0238">DNA-binding</keyword>
<evidence type="ECO:0000259" key="3">
    <source>
        <dbReference type="PROSITE" id="PS50943"/>
    </source>
</evidence>
<evidence type="ECO:0000256" key="2">
    <source>
        <dbReference type="SAM" id="Phobius"/>
    </source>
</evidence>
<sequence>MVGEHIYKLRKKKGLSQEDLASELGVSRQTISNWESDQTAPDLKQAAKLAEIFEVSLDELVGKEKVISVKVETKKEPMSFGKGIAIVIAGLAGFILLITLLTGISGWTKEKPIPEIGDEDFDETITQYQPVDASKPTERVTCTKKGETLMFHVEKDPEYGVIWQGSTSSREDLITKAEAIVEDAKENGDDEVDLLSIRETIWMLFTQEGFTCQITSVSE</sequence>
<dbReference type="RefSeq" id="WP_307408633.1">
    <property type="nucleotide sequence ID" value="NZ_JAUSUR010000004.1"/>
</dbReference>
<keyword evidence="2" id="KW-0472">Membrane</keyword>
<dbReference type="EMBL" id="JAUSUR010000004">
    <property type="protein sequence ID" value="MDQ0361692.1"/>
    <property type="molecule type" value="Genomic_DNA"/>
</dbReference>
<dbReference type="InterPro" id="IPR001387">
    <property type="entry name" value="Cro/C1-type_HTH"/>
</dbReference>
<comment type="caution">
    <text evidence="4">The sequence shown here is derived from an EMBL/GenBank/DDBJ whole genome shotgun (WGS) entry which is preliminary data.</text>
</comment>
<reference evidence="4 5" key="1">
    <citation type="submission" date="2023-07" db="EMBL/GenBank/DDBJ databases">
        <title>Genomic Encyclopedia of Type Strains, Phase IV (KMG-IV): sequencing the most valuable type-strain genomes for metagenomic binning, comparative biology and taxonomic classification.</title>
        <authorList>
            <person name="Goeker M."/>
        </authorList>
    </citation>
    <scope>NUCLEOTIDE SEQUENCE [LARGE SCALE GENOMIC DNA]</scope>
    <source>
        <strain evidence="4 5">DSM 16784</strain>
    </source>
</reference>